<dbReference type="EMBL" id="JBDLNV010000002">
    <property type="protein sequence ID" value="MFM1723115.1"/>
    <property type="molecule type" value="Genomic_DNA"/>
</dbReference>
<evidence type="ECO:0000313" key="2">
    <source>
        <dbReference type="Proteomes" id="UP001629745"/>
    </source>
</evidence>
<gene>
    <name evidence="1" type="ORF">ABEU20_001676</name>
</gene>
<protein>
    <submittedName>
        <fullName evidence="1">DUF2716 domain-containing protein</fullName>
    </submittedName>
</protein>
<sequence>MMKYTLDFGSPLPPGWTALEDQRRYWDRFTGRFGFRPGITESTWPAIAEPTPSITFDLTAPAGVAGSWASRFDAVNAEALRCFVGEFADDPTFVVLDWQHPGYRLDAAVHAATPDAEWRIPVYPNGDYYIFLRDDLSEGTFGHPWEQTLCVFGERLLGTLGRTLATWLPIKRIDGRRPPLA</sequence>
<evidence type="ECO:0000313" key="1">
    <source>
        <dbReference type="EMBL" id="MFM1723115.1"/>
    </source>
</evidence>
<proteinExistence type="predicted"/>
<dbReference type="Proteomes" id="UP001629745">
    <property type="component" value="Unassembled WGS sequence"/>
</dbReference>
<dbReference type="RefSeq" id="WP_420163677.1">
    <property type="nucleotide sequence ID" value="NZ_JBDLNV010000002.1"/>
</dbReference>
<organism evidence="1 2">
    <name type="scientific">Rhodococcus parequi</name>
    <dbReference type="NCBI Taxonomy" id="3137122"/>
    <lineage>
        <taxon>Bacteria</taxon>
        <taxon>Bacillati</taxon>
        <taxon>Actinomycetota</taxon>
        <taxon>Actinomycetes</taxon>
        <taxon>Mycobacteriales</taxon>
        <taxon>Nocardiaceae</taxon>
        <taxon>Rhodococcus</taxon>
    </lineage>
</organism>
<comment type="caution">
    <text evidence="1">The sequence shown here is derived from an EMBL/GenBank/DDBJ whole genome shotgun (WGS) entry which is preliminary data.</text>
</comment>
<dbReference type="InterPro" id="IPR020323">
    <property type="entry name" value="DUF2716"/>
</dbReference>
<accession>A0ABW9FC33</accession>
<reference evidence="1 2" key="1">
    <citation type="submission" date="2023-11" db="EMBL/GenBank/DDBJ databases">
        <authorList>
            <person name="Val-Calvo J."/>
            <person name="Scortti M."/>
            <person name="Vazquez-Boland J."/>
        </authorList>
    </citation>
    <scope>NUCLEOTIDE SEQUENCE [LARGE SCALE GENOMIC DNA]</scope>
    <source>
        <strain evidence="1 2">PAM 2766</strain>
    </source>
</reference>
<dbReference type="Pfam" id="PF10898">
    <property type="entry name" value="DUF2716"/>
    <property type="match status" value="1"/>
</dbReference>
<name>A0ABW9FC33_9NOCA</name>
<keyword evidence="2" id="KW-1185">Reference proteome</keyword>